<evidence type="ECO:0000259" key="11">
    <source>
        <dbReference type="PROSITE" id="PS51163"/>
    </source>
</evidence>
<gene>
    <name evidence="12" type="primary">hypF</name>
    <name evidence="12" type="ORF">NYG85_10230</name>
</gene>
<dbReference type="Pfam" id="PF01300">
    <property type="entry name" value="Sua5_yciO_yrdC"/>
    <property type="match status" value="1"/>
</dbReference>
<comment type="caution">
    <text evidence="12">The sequence shown here is derived from an EMBL/GenBank/DDBJ whole genome shotgun (WGS) entry which is preliminary data.</text>
</comment>
<name>A0ABT7HS52_9BACT</name>
<dbReference type="Pfam" id="PF22521">
    <property type="entry name" value="HypF_C_2"/>
    <property type="match status" value="1"/>
</dbReference>
<evidence type="ECO:0000256" key="4">
    <source>
        <dbReference type="ARBA" id="ARBA00022723"/>
    </source>
</evidence>
<keyword evidence="3 12" id="KW-0436">Ligase</keyword>
<feature type="domain" description="Acylphosphatase-like" evidence="10">
    <location>
        <begin position="4"/>
        <end position="89"/>
    </location>
</feature>
<dbReference type="InterPro" id="IPR006070">
    <property type="entry name" value="Sua5-like_dom"/>
</dbReference>
<dbReference type="PANTHER" id="PTHR42959:SF1">
    <property type="entry name" value="CARBAMOYLTRANSFERASE HYPF"/>
    <property type="match status" value="1"/>
</dbReference>
<keyword evidence="4" id="KW-0479">Metal-binding</keyword>
<dbReference type="SUPFAM" id="SSF55821">
    <property type="entry name" value="YrdC/RibB"/>
    <property type="match status" value="1"/>
</dbReference>
<evidence type="ECO:0000256" key="7">
    <source>
        <dbReference type="ARBA" id="ARBA00048220"/>
    </source>
</evidence>
<dbReference type="GO" id="GO:0016874">
    <property type="term" value="F:ligase activity"/>
    <property type="evidence" value="ECO:0007669"/>
    <property type="project" value="UniProtKB-KW"/>
</dbReference>
<evidence type="ECO:0000259" key="10">
    <source>
        <dbReference type="PROSITE" id="PS51160"/>
    </source>
</evidence>
<dbReference type="InterPro" id="IPR017945">
    <property type="entry name" value="DHBP_synth_RibB-like_a/b_dom"/>
</dbReference>
<proteinExistence type="inferred from homology"/>
<evidence type="ECO:0000256" key="6">
    <source>
        <dbReference type="ARBA" id="ARBA00022833"/>
    </source>
</evidence>
<keyword evidence="5" id="KW-0863">Zinc-finger</keyword>
<keyword evidence="6" id="KW-0862">Zinc</keyword>
<dbReference type="PROSITE" id="PS00150">
    <property type="entry name" value="ACYLPHOSPHATASE_1"/>
    <property type="match status" value="1"/>
</dbReference>
<dbReference type="Pfam" id="PF00708">
    <property type="entry name" value="Acylphosphatase"/>
    <property type="match status" value="1"/>
</dbReference>
<dbReference type="Gene3D" id="3.30.420.40">
    <property type="match status" value="1"/>
</dbReference>
<dbReference type="PROSITE" id="PS51160">
    <property type="entry name" value="ACYLPHOSPHATASE_3"/>
    <property type="match status" value="1"/>
</dbReference>
<reference evidence="12" key="2">
    <citation type="journal article" date="2023" name="Microorganisms">
        <title>Isolation and Genomic Characteristics of Cat-Borne Campylobacter felis sp. nov. and Sheep-Borne Campylobacter ovis sp. nov.</title>
        <authorList>
            <person name="Wang H."/>
            <person name="Li Y."/>
            <person name="Gu Y."/>
            <person name="Zhou G."/>
            <person name="Chen X."/>
            <person name="Zhang X."/>
            <person name="Shao Z."/>
            <person name="Zhang J."/>
            <person name="Zhang M."/>
        </authorList>
    </citation>
    <scope>NUCLEOTIDE SEQUENCE</scope>
    <source>
        <strain evidence="12">PS10</strain>
    </source>
</reference>
<dbReference type="InterPro" id="IPR051060">
    <property type="entry name" value="Carbamoyltrans_HypF-like"/>
</dbReference>
<dbReference type="Pfam" id="PF17788">
    <property type="entry name" value="HypF_C"/>
    <property type="match status" value="1"/>
</dbReference>
<sequence length="745" mass="83728">MKISYKFEISGLVQGVGFRPFVYSLALRFGIFGNVFNDDSGVKINVYGDKNAIENFTNALKNELPPLARIDEIKIIKTSEIFSDFKIIASKSADKIAPILPDFAICGDCEREFYDKNDPRFLYPFINCTNCGPRFCITKALPYDRKNTTMSVFKMCPNCQSEYENPLNRRYHAQPISCPNCGPELVLKDKNRKILAKNLDAIKMAAELINEGKILAIKGLGGFHLVCSAFDDRAVLALRERKKRLNKPFAVMSKDLKTAKTHAKISQKEEEILISNLKPIVLLKAKNGSKISKFVAPKLDKIGIMLPFSGIHLALFKWLKCDIIATSANISGEPVVFDENSLFRGLGDVFDLYLDHDREIFSPSDDSVAFCVHNKAHFIRTSRGLNPKFLRTNFKIKGTFLALGAELKNQFAIYHNGVIMISPYIGDLKNVATFERFLAILELFVKTYELKFDAVIADLHPHFLNTKWAISQGFKVVKIQHHYAHLLSVIFENNLQLNKGYLGFCFDGTGLGDDDKIWGGEVLKIDKNGYERVLRFDEFSLIGGENSIKNIYKIAISIILKYDLKERADKFLSNFGTDLVNNLEILSKNEKISPKTSSLGRIFDAFACVILGLNEISYEGQSGMELEALYDENLNVSYEFAVCNGVINFKDAFLNALNDEPKIAATALINGLIDLIFKVAKEHNLEILLSGGVFQNSTLLAGLYKKFEQNGIKFHTNLEFCANDSGVSLGQLQYILTKAENGRDY</sequence>
<evidence type="ECO:0000313" key="12">
    <source>
        <dbReference type="EMBL" id="MDL0089737.1"/>
    </source>
</evidence>
<dbReference type="InterPro" id="IPR041440">
    <property type="entry name" value="HypF_C"/>
</dbReference>
<dbReference type="SUPFAM" id="SSF54975">
    <property type="entry name" value="Acylphosphatase/BLUF domain-like"/>
    <property type="match status" value="1"/>
</dbReference>
<keyword evidence="13" id="KW-1185">Reference proteome</keyword>
<evidence type="ECO:0000256" key="5">
    <source>
        <dbReference type="ARBA" id="ARBA00022771"/>
    </source>
</evidence>
<dbReference type="EC" id="6.2.-.-" evidence="8"/>
<accession>A0ABT7HS52</accession>
<keyword evidence="9" id="KW-0378">Hydrolase</keyword>
<evidence type="ECO:0000256" key="1">
    <source>
        <dbReference type="ARBA" id="ARBA00004711"/>
    </source>
</evidence>
<evidence type="ECO:0000313" key="13">
    <source>
        <dbReference type="Proteomes" id="UP001173801"/>
    </source>
</evidence>
<dbReference type="InterPro" id="IPR055128">
    <property type="entry name" value="HypF_C_2"/>
</dbReference>
<dbReference type="RefSeq" id="WP_284938473.1">
    <property type="nucleotide sequence ID" value="NZ_JANURM010000019.1"/>
</dbReference>
<dbReference type="Gene3D" id="3.30.420.360">
    <property type="match status" value="1"/>
</dbReference>
<dbReference type="InterPro" id="IPR017968">
    <property type="entry name" value="Acylphosphatase_CS"/>
</dbReference>
<feature type="active site" evidence="9">
    <location>
        <position position="37"/>
    </location>
</feature>
<feature type="domain" description="YrdC-like" evidence="11">
    <location>
        <begin position="199"/>
        <end position="384"/>
    </location>
</feature>
<dbReference type="PANTHER" id="PTHR42959">
    <property type="entry name" value="CARBAMOYLTRANSFERASE"/>
    <property type="match status" value="1"/>
</dbReference>
<protein>
    <recommendedName>
        <fullName evidence="8">Carbamoyltransferase</fullName>
        <ecNumber evidence="8">6.2.-.-</ecNumber>
    </recommendedName>
</protein>
<dbReference type="Gene3D" id="3.90.870.50">
    <property type="match status" value="1"/>
</dbReference>
<dbReference type="Proteomes" id="UP001173801">
    <property type="component" value="Unassembled WGS sequence"/>
</dbReference>
<dbReference type="InterPro" id="IPR001792">
    <property type="entry name" value="Acylphosphatase-like_dom"/>
</dbReference>
<evidence type="ECO:0000256" key="8">
    <source>
        <dbReference type="PIRNR" id="PIRNR006256"/>
    </source>
</evidence>
<dbReference type="InterPro" id="IPR011125">
    <property type="entry name" value="Znf_HypF"/>
</dbReference>
<reference evidence="12" key="1">
    <citation type="submission" date="2022-08" db="EMBL/GenBank/DDBJ databases">
        <authorList>
            <person name="Wang H."/>
        </authorList>
    </citation>
    <scope>NUCLEOTIDE SEQUENCE</scope>
    <source>
        <strain evidence="12">PS10</strain>
    </source>
</reference>
<dbReference type="PIRSF" id="PIRSF006256">
    <property type="entry name" value="CMPcnvr_hdrg_mat"/>
    <property type="match status" value="1"/>
</dbReference>
<comment type="catalytic activity">
    <reaction evidence="7">
        <text>C-terminal L-cysteinyl-[HypE protein] + carbamoyl phosphate + ATP + H2O = C-terminal S-carboxamide-L-cysteinyl-[HypE protein] + AMP + phosphate + diphosphate + H(+)</text>
        <dbReference type="Rhea" id="RHEA:55636"/>
        <dbReference type="Rhea" id="RHEA-COMP:14247"/>
        <dbReference type="Rhea" id="RHEA-COMP:14392"/>
        <dbReference type="ChEBI" id="CHEBI:15377"/>
        <dbReference type="ChEBI" id="CHEBI:15378"/>
        <dbReference type="ChEBI" id="CHEBI:30616"/>
        <dbReference type="ChEBI" id="CHEBI:33019"/>
        <dbReference type="ChEBI" id="CHEBI:43474"/>
        <dbReference type="ChEBI" id="CHEBI:58228"/>
        <dbReference type="ChEBI" id="CHEBI:76913"/>
        <dbReference type="ChEBI" id="CHEBI:139126"/>
        <dbReference type="ChEBI" id="CHEBI:456215"/>
    </reaction>
</comment>
<evidence type="ECO:0000256" key="2">
    <source>
        <dbReference type="ARBA" id="ARBA00008097"/>
    </source>
</evidence>
<comment type="catalytic activity">
    <reaction evidence="9">
        <text>an acyl phosphate + H2O = a carboxylate + phosphate + H(+)</text>
        <dbReference type="Rhea" id="RHEA:14965"/>
        <dbReference type="ChEBI" id="CHEBI:15377"/>
        <dbReference type="ChEBI" id="CHEBI:15378"/>
        <dbReference type="ChEBI" id="CHEBI:29067"/>
        <dbReference type="ChEBI" id="CHEBI:43474"/>
        <dbReference type="ChEBI" id="CHEBI:59918"/>
        <dbReference type="EC" id="3.6.1.7"/>
    </reaction>
</comment>
<dbReference type="Gene3D" id="3.30.110.120">
    <property type="match status" value="1"/>
</dbReference>
<dbReference type="NCBIfam" id="TIGR00143">
    <property type="entry name" value="hypF"/>
    <property type="match status" value="1"/>
</dbReference>
<feature type="active site" evidence="9">
    <location>
        <position position="19"/>
    </location>
</feature>
<dbReference type="InterPro" id="IPR004421">
    <property type="entry name" value="Carbamoyltransferase_HypF"/>
</dbReference>
<comment type="similarity">
    <text evidence="2 8">Belongs to the carbamoyltransferase HypF family.</text>
</comment>
<evidence type="ECO:0000256" key="3">
    <source>
        <dbReference type="ARBA" id="ARBA00022598"/>
    </source>
</evidence>
<dbReference type="InterPro" id="IPR036046">
    <property type="entry name" value="Acylphosphatase-like_dom_sf"/>
</dbReference>
<organism evidence="12 13">
    <name type="scientific">Campylobacter gastrosuis</name>
    <dbReference type="NCBI Taxonomy" id="2974576"/>
    <lineage>
        <taxon>Bacteria</taxon>
        <taxon>Pseudomonadati</taxon>
        <taxon>Campylobacterota</taxon>
        <taxon>Epsilonproteobacteria</taxon>
        <taxon>Campylobacterales</taxon>
        <taxon>Campylobacteraceae</taxon>
        <taxon>Campylobacter</taxon>
    </lineage>
</organism>
<dbReference type="PROSITE" id="PS51163">
    <property type="entry name" value="YRDC"/>
    <property type="match status" value="1"/>
</dbReference>
<evidence type="ECO:0000256" key="9">
    <source>
        <dbReference type="PROSITE-ProRule" id="PRU00520"/>
    </source>
</evidence>
<dbReference type="EMBL" id="JANURM010000019">
    <property type="protein sequence ID" value="MDL0089737.1"/>
    <property type="molecule type" value="Genomic_DNA"/>
</dbReference>
<dbReference type="Pfam" id="PF07503">
    <property type="entry name" value="zf-HYPF"/>
    <property type="match status" value="2"/>
</dbReference>
<comment type="pathway">
    <text evidence="1">Protein modification; [NiFe] hydrogenase maturation.</text>
</comment>